<dbReference type="Pfam" id="PF01098">
    <property type="entry name" value="FTSW_RODA_SPOVE"/>
    <property type="match status" value="1"/>
</dbReference>
<feature type="transmembrane region" description="Helical" evidence="6">
    <location>
        <begin position="182"/>
        <end position="202"/>
    </location>
</feature>
<evidence type="ECO:0000256" key="4">
    <source>
        <dbReference type="ARBA" id="ARBA00022989"/>
    </source>
</evidence>
<proteinExistence type="predicted"/>
<keyword evidence="4 6" id="KW-1133">Transmembrane helix</keyword>
<dbReference type="InterPro" id="IPR001182">
    <property type="entry name" value="FtsW/RodA"/>
</dbReference>
<evidence type="ECO:0000256" key="5">
    <source>
        <dbReference type="ARBA" id="ARBA00023136"/>
    </source>
</evidence>
<feature type="transmembrane region" description="Helical" evidence="6">
    <location>
        <begin position="277"/>
        <end position="302"/>
    </location>
</feature>
<gene>
    <name evidence="7" type="ORF">VF724_01700</name>
</gene>
<feature type="transmembrane region" description="Helical" evidence="6">
    <location>
        <begin position="109"/>
        <end position="126"/>
    </location>
</feature>
<comment type="subcellular location">
    <subcellularLocation>
        <location evidence="1">Membrane</location>
        <topology evidence="1">Multi-pass membrane protein</topology>
    </subcellularLocation>
</comment>
<feature type="transmembrane region" description="Helical" evidence="6">
    <location>
        <begin position="159"/>
        <end position="175"/>
    </location>
</feature>
<keyword evidence="7" id="KW-0328">Glycosyltransferase</keyword>
<dbReference type="EMBL" id="JAYJLD010000002">
    <property type="protein sequence ID" value="MEB3100373.1"/>
    <property type="molecule type" value="Genomic_DNA"/>
</dbReference>
<feature type="transmembrane region" description="Helical" evidence="6">
    <location>
        <begin position="135"/>
        <end position="153"/>
    </location>
</feature>
<keyword evidence="5 6" id="KW-0472">Membrane</keyword>
<reference evidence="7" key="1">
    <citation type="submission" date="2023-12" db="EMBL/GenBank/DDBJ databases">
        <title>Fervidustalea candida gen. nov., sp. nov., a novel member of the family Paenibacillaceae isolated from a geothermal area.</title>
        <authorList>
            <person name="Li W.-J."/>
            <person name="Jiao J.-Y."/>
            <person name="Chen Y."/>
        </authorList>
    </citation>
    <scope>NUCLEOTIDE SEQUENCE</scope>
    <source>
        <strain evidence="7">SYSU GA230002</strain>
    </source>
</reference>
<evidence type="ECO:0000313" key="8">
    <source>
        <dbReference type="Proteomes" id="UP001310386"/>
    </source>
</evidence>
<organism evidence="7 8">
    <name type="scientific">Ferviditalea candida</name>
    <dbReference type="NCBI Taxonomy" id="3108399"/>
    <lineage>
        <taxon>Bacteria</taxon>
        <taxon>Bacillati</taxon>
        <taxon>Bacillota</taxon>
        <taxon>Bacilli</taxon>
        <taxon>Bacillales</taxon>
        <taxon>Paenibacillaceae</taxon>
        <taxon>Ferviditalea</taxon>
    </lineage>
</organism>
<dbReference type="PANTHER" id="PTHR30474:SF1">
    <property type="entry name" value="PEPTIDOGLYCAN GLYCOSYLTRANSFERASE MRDB"/>
    <property type="match status" value="1"/>
</dbReference>
<feature type="transmembrane region" description="Helical" evidence="6">
    <location>
        <begin position="314"/>
        <end position="332"/>
    </location>
</feature>
<dbReference type="InterPro" id="IPR018365">
    <property type="entry name" value="Cell_cycle_FtsW-rel_CS"/>
</dbReference>
<feature type="transmembrane region" description="Helical" evidence="6">
    <location>
        <begin position="43"/>
        <end position="61"/>
    </location>
</feature>
<keyword evidence="2 6" id="KW-0812">Transmembrane</keyword>
<evidence type="ECO:0000256" key="2">
    <source>
        <dbReference type="ARBA" id="ARBA00022692"/>
    </source>
</evidence>
<comment type="caution">
    <text evidence="7">The sequence shown here is derived from an EMBL/GenBank/DDBJ whole genome shotgun (WGS) entry which is preliminary data.</text>
</comment>
<accession>A0ABU5ZD08</accession>
<evidence type="ECO:0000256" key="3">
    <source>
        <dbReference type="ARBA" id="ARBA00022960"/>
    </source>
</evidence>
<dbReference type="EC" id="2.4.1.129" evidence="7"/>
<sequence>MLDKIKRIDWTIFAILAVFMIFSSVLIYSATMDSIYYGSDLHIKALLNFALGFLVLIGASIMDYRLLLKFSGYLYVIGIVLLVAVYFFGEEVNGARSWFKLPLGFNFQPAELEKLILIVSIAGFIARRKGEPLEFFRDVVPIAGIVFLPFALVLIQPDLGNAIIYIVILLGMLWIGNIKYSYVLIGTALFAGFLALFLYSFVTYHDQIQHFLEKRGSGHWVERIDTFLYPDKASSDAIYQVKKAKIAIGSGELNGEGFLRGNSVHSGFIPLPFSDSIFVVIGEEFGFIGSSLLLILYFLLIYRMILISIQNGNLSGSIIILGAVSMFVFQIFENIGMLIGIMPLTGITLPFVSYGGTSVLINMLSLGIVMSIRVHQDELSLFE</sequence>
<protein>
    <submittedName>
        <fullName evidence="7">FtsW/RodA/SpoVE family cell cycle protein</fullName>
        <ecNumber evidence="7">2.4.1.129</ecNumber>
    </submittedName>
</protein>
<evidence type="ECO:0000313" key="7">
    <source>
        <dbReference type="EMBL" id="MEB3100373.1"/>
    </source>
</evidence>
<evidence type="ECO:0000256" key="1">
    <source>
        <dbReference type="ARBA" id="ARBA00004141"/>
    </source>
</evidence>
<evidence type="ECO:0000256" key="6">
    <source>
        <dbReference type="SAM" id="Phobius"/>
    </source>
</evidence>
<dbReference type="Proteomes" id="UP001310386">
    <property type="component" value="Unassembled WGS sequence"/>
</dbReference>
<feature type="transmembrane region" description="Helical" evidence="6">
    <location>
        <begin position="12"/>
        <end position="31"/>
    </location>
</feature>
<feature type="transmembrane region" description="Helical" evidence="6">
    <location>
        <begin position="352"/>
        <end position="372"/>
    </location>
</feature>
<keyword evidence="8" id="KW-1185">Reference proteome</keyword>
<name>A0ABU5ZD08_9BACL</name>
<dbReference type="PROSITE" id="PS00428">
    <property type="entry name" value="FTSW_RODA_SPOVE"/>
    <property type="match status" value="1"/>
</dbReference>
<keyword evidence="3" id="KW-0133">Cell shape</keyword>
<dbReference type="GO" id="GO:0016757">
    <property type="term" value="F:glycosyltransferase activity"/>
    <property type="evidence" value="ECO:0007669"/>
    <property type="project" value="UniProtKB-KW"/>
</dbReference>
<dbReference type="RefSeq" id="WP_371752487.1">
    <property type="nucleotide sequence ID" value="NZ_JAYJLD010000002.1"/>
</dbReference>
<keyword evidence="7" id="KW-0808">Transferase</keyword>
<dbReference type="PANTHER" id="PTHR30474">
    <property type="entry name" value="CELL CYCLE PROTEIN"/>
    <property type="match status" value="1"/>
</dbReference>
<feature type="transmembrane region" description="Helical" evidence="6">
    <location>
        <begin position="73"/>
        <end position="89"/>
    </location>
</feature>